<keyword evidence="3" id="KW-1185">Reference proteome</keyword>
<evidence type="ECO:0000256" key="1">
    <source>
        <dbReference type="SAM" id="MobiDB-lite"/>
    </source>
</evidence>
<dbReference type="EMBL" id="KV440971">
    <property type="protein sequence ID" value="OAD80320.1"/>
    <property type="molecule type" value="Genomic_DNA"/>
</dbReference>
<reference evidence="3" key="1">
    <citation type="submission" date="2015-06" db="EMBL/GenBank/DDBJ databases">
        <title>Expansion of signal transduction pathways in fungi by whole-genome duplication.</title>
        <authorList>
            <consortium name="DOE Joint Genome Institute"/>
            <person name="Corrochano L.M."/>
            <person name="Kuo A."/>
            <person name="Marcet-Houben M."/>
            <person name="Polaino S."/>
            <person name="Salamov A."/>
            <person name="Villalobos J.M."/>
            <person name="Alvarez M.I."/>
            <person name="Avalos J."/>
            <person name="Benito E.P."/>
            <person name="Benoit I."/>
            <person name="Burger G."/>
            <person name="Camino L.P."/>
            <person name="Canovas D."/>
            <person name="Cerda-Olmedo E."/>
            <person name="Cheng J.-F."/>
            <person name="Dominguez A."/>
            <person name="Elias M."/>
            <person name="Eslava A.P."/>
            <person name="Glaser F."/>
            <person name="Grimwood J."/>
            <person name="Gutierrez G."/>
            <person name="Heitman J."/>
            <person name="Henrissat B."/>
            <person name="Iturriaga E.A."/>
            <person name="Lang B.F."/>
            <person name="Lavin J.L."/>
            <person name="Lee S."/>
            <person name="Li W."/>
            <person name="Lindquist E."/>
            <person name="Lopez-Garcia S."/>
            <person name="Luque E.M."/>
            <person name="Marcos A.T."/>
            <person name="Martin J."/>
            <person name="McCluskey K."/>
            <person name="Medina H.R."/>
            <person name="Miralles-Duran A."/>
            <person name="Miyazaki A."/>
            <person name="Munoz-Torres E."/>
            <person name="Oguiza J.A."/>
            <person name="Ohm R."/>
            <person name="Olmedo M."/>
            <person name="Orejas M."/>
            <person name="Ortiz-Castellanos L."/>
            <person name="Pisabarro A.G."/>
            <person name="Rodriguez-Romero J."/>
            <person name="Ruiz-Herrera J."/>
            <person name="Ruiz-Vazquez R."/>
            <person name="Sanz C."/>
            <person name="Schackwitz W."/>
            <person name="Schmutz J."/>
            <person name="Shahriari M."/>
            <person name="Shelest E."/>
            <person name="Silva-Franco F."/>
            <person name="Soanes D."/>
            <person name="Syed K."/>
            <person name="Tagua V.G."/>
            <person name="Talbot N.J."/>
            <person name="Thon M."/>
            <person name="De vries R.P."/>
            <person name="Wiebenga A."/>
            <person name="Yadav J.S."/>
            <person name="Braun E.L."/>
            <person name="Baker S."/>
            <person name="Garre V."/>
            <person name="Horwitz B."/>
            <person name="Torres-Martinez S."/>
            <person name="Idnurm A."/>
            <person name="Herrera-Estrella A."/>
            <person name="Gabaldon T."/>
            <person name="Grigoriev I.V."/>
        </authorList>
    </citation>
    <scope>NUCLEOTIDE SEQUENCE [LARGE SCALE GENOMIC DNA]</scope>
    <source>
        <strain evidence="3">NRRL 1555(-)</strain>
    </source>
</reference>
<feature type="region of interest" description="Disordered" evidence="1">
    <location>
        <begin position="113"/>
        <end position="137"/>
    </location>
</feature>
<sequence>MNSPADLFPAGLTPVPEEATLSPMSADELFSDLSELILFLDAAPGSGSPPIGREVATASSCVAVLKAELGNHTEAFSAAHVANNEQAADDALCRIECTRLAITSLEKCSKMLASPGTNTERAGREGGLTLNRRDLPK</sequence>
<dbReference type="AlphaFoldDB" id="A0A167QV11"/>
<dbReference type="VEuPathDB" id="FungiDB:PHYBLDRAFT_137876"/>
<name>A0A167QV11_PHYB8</name>
<evidence type="ECO:0000313" key="3">
    <source>
        <dbReference type="Proteomes" id="UP000077315"/>
    </source>
</evidence>
<evidence type="ECO:0000313" key="2">
    <source>
        <dbReference type="EMBL" id="OAD80320.1"/>
    </source>
</evidence>
<gene>
    <name evidence="2" type="ORF">PHYBLDRAFT_137876</name>
</gene>
<proteinExistence type="predicted"/>
<organism evidence="2 3">
    <name type="scientific">Phycomyces blakesleeanus (strain ATCC 8743b / DSM 1359 / FGSC 10004 / NBRC 33097 / NRRL 1555)</name>
    <dbReference type="NCBI Taxonomy" id="763407"/>
    <lineage>
        <taxon>Eukaryota</taxon>
        <taxon>Fungi</taxon>
        <taxon>Fungi incertae sedis</taxon>
        <taxon>Mucoromycota</taxon>
        <taxon>Mucoromycotina</taxon>
        <taxon>Mucoromycetes</taxon>
        <taxon>Mucorales</taxon>
        <taxon>Phycomycetaceae</taxon>
        <taxon>Phycomyces</taxon>
    </lineage>
</organism>
<dbReference type="InParanoid" id="A0A167QV11"/>
<protein>
    <submittedName>
        <fullName evidence="2">Uncharacterized protein</fullName>
    </submittedName>
</protein>
<dbReference type="Proteomes" id="UP000077315">
    <property type="component" value="Unassembled WGS sequence"/>
</dbReference>
<dbReference type="GeneID" id="28990797"/>
<accession>A0A167QV11</accession>
<dbReference type="RefSeq" id="XP_018298360.1">
    <property type="nucleotide sequence ID" value="XM_018429891.1"/>
</dbReference>